<sequence length="484" mass="53015">MPTTRRAVPAQRSLGCLVFAALAGCVAPEQELAQPTAERPTTETAPPLEPTTAANAPTGEPEAPRRAEPRQPSGWRVAKPALMVYAERQQRRAIRRGQIESRRPFAIYGVEPGPGCEGEGWAEVDQGGFVCLEHAGVSEGPAQIQPELSAGQTLPFIYARPKILDRKSGAIAHVPRWRDRYALVRGDQPIDVLEPDRQYTFVKTKTRKSGLMLIDADERAVLAKNLKIAEPSEFAGRELAEQPVAADRRAAWSVGRPAILRARPESGAPQLGTVEYHATLEIDPRPIAVGAEQWFAVPEANAFVVAADMNYWIPGPELAEVAGDEPWIDVELGQQTLAIMRGQSPEFVTLISSGAGGTGTPLGLFRIYEKLAVSAMRSGPNAEDPYYVDGVPWVQYFHRRYALHASYWHDDFGKRRSHGCVNLSPKDAARVYALTSPDVPPGWNSLREHRGDRGTLVRVRRGADPVPDRRLPLGEIDDTEDTGG</sequence>
<feature type="active site" description="Nucleophile" evidence="7">
    <location>
        <position position="420"/>
    </location>
</feature>
<feature type="chain" id="PRO_5045407248" evidence="9">
    <location>
        <begin position="24"/>
        <end position="484"/>
    </location>
</feature>
<accession>A0ABT5BD31</accession>
<dbReference type="InterPro" id="IPR005490">
    <property type="entry name" value="LD_TPept_cat_dom"/>
</dbReference>
<dbReference type="Pfam" id="PF03734">
    <property type="entry name" value="YkuD"/>
    <property type="match status" value="1"/>
</dbReference>
<dbReference type="Proteomes" id="UP001217838">
    <property type="component" value="Unassembled WGS sequence"/>
</dbReference>
<dbReference type="InterPro" id="IPR050979">
    <property type="entry name" value="LD-transpeptidase"/>
</dbReference>
<dbReference type="PROSITE" id="PS52029">
    <property type="entry name" value="LD_TPASE"/>
    <property type="match status" value="1"/>
</dbReference>
<keyword evidence="4 7" id="KW-0133">Cell shape</keyword>
<dbReference type="PANTHER" id="PTHR30582:SF2">
    <property type="entry name" value="L,D-TRANSPEPTIDASE YCIB-RELATED"/>
    <property type="match status" value="1"/>
</dbReference>
<evidence type="ECO:0000256" key="6">
    <source>
        <dbReference type="ARBA" id="ARBA00023316"/>
    </source>
</evidence>
<feature type="compositionally biased region" description="Low complexity" evidence="8">
    <location>
        <begin position="33"/>
        <end position="61"/>
    </location>
</feature>
<dbReference type="PROSITE" id="PS51257">
    <property type="entry name" value="PROKAR_LIPOPROTEIN"/>
    <property type="match status" value="1"/>
</dbReference>
<keyword evidence="6 7" id="KW-0961">Cell wall biogenesis/degradation</keyword>
<dbReference type="CDD" id="cd16913">
    <property type="entry name" value="YkuD_like"/>
    <property type="match status" value="1"/>
</dbReference>
<protein>
    <submittedName>
        <fullName evidence="11">L,D-transpeptidase</fullName>
    </submittedName>
</protein>
<keyword evidence="3" id="KW-0808">Transferase</keyword>
<evidence type="ECO:0000313" key="12">
    <source>
        <dbReference type="Proteomes" id="UP001217838"/>
    </source>
</evidence>
<evidence type="ECO:0000256" key="4">
    <source>
        <dbReference type="ARBA" id="ARBA00022960"/>
    </source>
</evidence>
<feature type="active site" description="Proton donor/acceptor" evidence="7">
    <location>
        <position position="404"/>
    </location>
</feature>
<dbReference type="Gene3D" id="2.40.440.10">
    <property type="entry name" value="L,D-transpeptidase catalytic domain-like"/>
    <property type="match status" value="1"/>
</dbReference>
<comment type="caution">
    <text evidence="11">The sequence shown here is derived from an EMBL/GenBank/DDBJ whole genome shotgun (WGS) entry which is preliminary data.</text>
</comment>
<organism evidence="11 12">
    <name type="scientific">Nannocystis radixulma</name>
    <dbReference type="NCBI Taxonomy" id="2995305"/>
    <lineage>
        <taxon>Bacteria</taxon>
        <taxon>Pseudomonadati</taxon>
        <taxon>Myxococcota</taxon>
        <taxon>Polyangia</taxon>
        <taxon>Nannocystales</taxon>
        <taxon>Nannocystaceae</taxon>
        <taxon>Nannocystis</taxon>
    </lineage>
</organism>
<evidence type="ECO:0000256" key="3">
    <source>
        <dbReference type="ARBA" id="ARBA00022679"/>
    </source>
</evidence>
<keyword evidence="9" id="KW-0732">Signal</keyword>
<dbReference type="EMBL" id="JAQNDN010000019">
    <property type="protein sequence ID" value="MDC0672043.1"/>
    <property type="molecule type" value="Genomic_DNA"/>
</dbReference>
<proteinExistence type="inferred from homology"/>
<comment type="similarity">
    <text evidence="2">Belongs to the YkuD family.</text>
</comment>
<dbReference type="InterPro" id="IPR038063">
    <property type="entry name" value="Transpep_catalytic_dom"/>
</dbReference>
<feature type="signal peptide" evidence="9">
    <location>
        <begin position="1"/>
        <end position="23"/>
    </location>
</feature>
<name>A0ABT5BD31_9BACT</name>
<dbReference type="RefSeq" id="WP_272003157.1">
    <property type="nucleotide sequence ID" value="NZ_JAQNDN010000019.1"/>
</dbReference>
<keyword evidence="5 7" id="KW-0573">Peptidoglycan synthesis</keyword>
<evidence type="ECO:0000256" key="2">
    <source>
        <dbReference type="ARBA" id="ARBA00005992"/>
    </source>
</evidence>
<feature type="compositionally biased region" description="Acidic residues" evidence="8">
    <location>
        <begin position="475"/>
        <end position="484"/>
    </location>
</feature>
<dbReference type="SUPFAM" id="SSF141523">
    <property type="entry name" value="L,D-transpeptidase catalytic domain-like"/>
    <property type="match status" value="1"/>
</dbReference>
<reference evidence="11 12" key="1">
    <citation type="submission" date="2022-11" db="EMBL/GenBank/DDBJ databases">
        <title>Minimal conservation of predation-associated metabolite biosynthetic gene clusters underscores biosynthetic potential of Myxococcota including descriptions for ten novel species: Archangium lansinium sp. nov., Myxococcus landrumus sp. nov., Nannocystis bai.</title>
        <authorList>
            <person name="Ahearne A."/>
            <person name="Stevens C."/>
            <person name="Dowd S."/>
        </authorList>
    </citation>
    <scope>NUCLEOTIDE SEQUENCE [LARGE SCALE GENOMIC DNA]</scope>
    <source>
        <strain evidence="11 12">NCELM</strain>
    </source>
</reference>
<evidence type="ECO:0000313" key="11">
    <source>
        <dbReference type="EMBL" id="MDC0672043.1"/>
    </source>
</evidence>
<gene>
    <name evidence="11" type="ORF">POL58_30130</name>
</gene>
<evidence type="ECO:0000256" key="8">
    <source>
        <dbReference type="SAM" id="MobiDB-lite"/>
    </source>
</evidence>
<feature type="compositionally biased region" description="Basic and acidic residues" evidence="8">
    <location>
        <begin position="459"/>
        <end position="472"/>
    </location>
</feature>
<dbReference type="PANTHER" id="PTHR30582">
    <property type="entry name" value="L,D-TRANSPEPTIDASE"/>
    <property type="match status" value="1"/>
</dbReference>
<comment type="pathway">
    <text evidence="1 7">Cell wall biogenesis; peptidoglycan biosynthesis.</text>
</comment>
<evidence type="ECO:0000259" key="10">
    <source>
        <dbReference type="PROSITE" id="PS52029"/>
    </source>
</evidence>
<evidence type="ECO:0000256" key="7">
    <source>
        <dbReference type="PROSITE-ProRule" id="PRU01373"/>
    </source>
</evidence>
<keyword evidence="12" id="KW-1185">Reference proteome</keyword>
<feature type="region of interest" description="Disordered" evidence="8">
    <location>
        <begin position="459"/>
        <end position="484"/>
    </location>
</feature>
<evidence type="ECO:0000256" key="9">
    <source>
        <dbReference type="SAM" id="SignalP"/>
    </source>
</evidence>
<evidence type="ECO:0000256" key="1">
    <source>
        <dbReference type="ARBA" id="ARBA00004752"/>
    </source>
</evidence>
<feature type="domain" description="L,D-TPase catalytic" evidence="10">
    <location>
        <begin position="326"/>
        <end position="460"/>
    </location>
</feature>
<evidence type="ECO:0000256" key="5">
    <source>
        <dbReference type="ARBA" id="ARBA00022984"/>
    </source>
</evidence>
<feature type="region of interest" description="Disordered" evidence="8">
    <location>
        <begin position="31"/>
        <end position="74"/>
    </location>
</feature>